<dbReference type="InterPro" id="IPR036457">
    <property type="entry name" value="PPM-type-like_dom_sf"/>
</dbReference>
<evidence type="ECO:0000256" key="8">
    <source>
        <dbReference type="ARBA" id="ARBA00023211"/>
    </source>
</evidence>
<dbReference type="AlphaFoldDB" id="A0A2N9GC23"/>
<dbReference type="InterPro" id="IPR015655">
    <property type="entry name" value="PP2C"/>
</dbReference>
<sequence>MTLVNESEEKHLNKKHMEALEEEKLERVDSLPDTDLASTSSGVSSILITEDSRSNSSSGDISVSSTSSGEIQTILLSESAVTMLVEPASPSSEELTVMATTSGASARLDKCVGRKNKGVTWGFRSVIGRRREMEDAVAIVPGFMSRTCDHVGGCTAPGSSTSGEISPLHFFGVYDGHGGSQVAKFCAERMHEVIAEEWDRETIDGYEWQRRWEEAFSCGFERTDNEILTEAAAPDMVGSTAVVAVLSGCQIITSNCGDSRAVLCRGTQTIPLTVDQKPDRQDELMRIEGGGGKVINWNGARVFGVLAMSRAIGDWYLRPWIIPVPEITFMTRTDEDECLILASDGLWDVMTNEEVGEVARRLLRRWRRSLMTDEVSPAQVVADNLTDIALGRNSSDNISIIVVDLKSKRKRQQRQ</sequence>
<feature type="compositionally biased region" description="Low complexity" evidence="10">
    <location>
        <begin position="54"/>
        <end position="65"/>
    </location>
</feature>
<proteinExistence type="inferred from homology"/>
<comment type="cofactor">
    <cofactor evidence="1">
        <name>Mn(2+)</name>
        <dbReference type="ChEBI" id="CHEBI:29035"/>
    </cofactor>
</comment>
<dbReference type="SUPFAM" id="SSF81606">
    <property type="entry name" value="PP2C-like"/>
    <property type="match status" value="1"/>
</dbReference>
<dbReference type="Gene3D" id="3.60.40.10">
    <property type="entry name" value="PPM-type phosphatase domain"/>
    <property type="match status" value="1"/>
</dbReference>
<accession>A0A2N9GC23</accession>
<dbReference type="Pfam" id="PF00481">
    <property type="entry name" value="PP2C"/>
    <property type="match status" value="1"/>
</dbReference>
<evidence type="ECO:0000256" key="10">
    <source>
        <dbReference type="SAM" id="MobiDB-lite"/>
    </source>
</evidence>
<evidence type="ECO:0000259" key="11">
    <source>
        <dbReference type="PROSITE" id="PS51746"/>
    </source>
</evidence>
<feature type="compositionally biased region" description="Polar residues" evidence="10">
    <location>
        <begin position="36"/>
        <end position="47"/>
    </location>
</feature>
<reference evidence="12" key="1">
    <citation type="submission" date="2018-02" db="EMBL/GenBank/DDBJ databases">
        <authorList>
            <person name="Cohen D.B."/>
            <person name="Kent A.D."/>
        </authorList>
    </citation>
    <scope>NUCLEOTIDE SEQUENCE</scope>
</reference>
<keyword evidence="6" id="KW-0460">Magnesium</keyword>
<evidence type="ECO:0000256" key="5">
    <source>
        <dbReference type="ARBA" id="ARBA00022801"/>
    </source>
</evidence>
<dbReference type="EC" id="3.1.3.16" evidence="3"/>
<feature type="domain" description="PPM-type phosphatase" evidence="11">
    <location>
        <begin position="120"/>
        <end position="405"/>
    </location>
</feature>
<dbReference type="PANTHER" id="PTHR47992">
    <property type="entry name" value="PROTEIN PHOSPHATASE"/>
    <property type="match status" value="1"/>
</dbReference>
<dbReference type="CDD" id="cd00143">
    <property type="entry name" value="PP2Cc"/>
    <property type="match status" value="1"/>
</dbReference>
<dbReference type="EMBL" id="OIVN01001702">
    <property type="protein sequence ID" value="SPC96801.1"/>
    <property type="molecule type" value="Genomic_DNA"/>
</dbReference>
<keyword evidence="7 9" id="KW-0904">Protein phosphatase</keyword>
<gene>
    <name evidence="12" type="ORF">FSB_LOCUS24683</name>
</gene>
<dbReference type="InterPro" id="IPR000222">
    <property type="entry name" value="PP2C_BS"/>
</dbReference>
<evidence type="ECO:0000256" key="3">
    <source>
        <dbReference type="ARBA" id="ARBA00013081"/>
    </source>
</evidence>
<dbReference type="GO" id="GO:0004722">
    <property type="term" value="F:protein serine/threonine phosphatase activity"/>
    <property type="evidence" value="ECO:0007669"/>
    <property type="project" value="UniProtKB-EC"/>
</dbReference>
<keyword evidence="4" id="KW-0479">Metal-binding</keyword>
<evidence type="ECO:0000256" key="7">
    <source>
        <dbReference type="ARBA" id="ARBA00022912"/>
    </source>
</evidence>
<protein>
    <recommendedName>
        <fullName evidence="3">protein-serine/threonine phosphatase</fullName>
        <ecNumber evidence="3">3.1.3.16</ecNumber>
    </recommendedName>
</protein>
<name>A0A2N9GC23_FAGSY</name>
<evidence type="ECO:0000256" key="9">
    <source>
        <dbReference type="RuleBase" id="RU003465"/>
    </source>
</evidence>
<comment type="similarity">
    <text evidence="9">Belongs to the PP2C family.</text>
</comment>
<dbReference type="PROSITE" id="PS01032">
    <property type="entry name" value="PPM_1"/>
    <property type="match status" value="1"/>
</dbReference>
<dbReference type="SMART" id="SM00332">
    <property type="entry name" value="PP2Cc"/>
    <property type="match status" value="1"/>
</dbReference>
<keyword evidence="5 9" id="KW-0378">Hydrolase</keyword>
<dbReference type="PROSITE" id="PS51746">
    <property type="entry name" value="PPM_2"/>
    <property type="match status" value="1"/>
</dbReference>
<evidence type="ECO:0000256" key="4">
    <source>
        <dbReference type="ARBA" id="ARBA00022723"/>
    </source>
</evidence>
<evidence type="ECO:0000256" key="2">
    <source>
        <dbReference type="ARBA" id="ARBA00001946"/>
    </source>
</evidence>
<dbReference type="GO" id="GO:0046872">
    <property type="term" value="F:metal ion binding"/>
    <property type="evidence" value="ECO:0007669"/>
    <property type="project" value="UniProtKB-KW"/>
</dbReference>
<organism evidence="12">
    <name type="scientific">Fagus sylvatica</name>
    <name type="common">Beechnut</name>
    <dbReference type="NCBI Taxonomy" id="28930"/>
    <lineage>
        <taxon>Eukaryota</taxon>
        <taxon>Viridiplantae</taxon>
        <taxon>Streptophyta</taxon>
        <taxon>Embryophyta</taxon>
        <taxon>Tracheophyta</taxon>
        <taxon>Spermatophyta</taxon>
        <taxon>Magnoliopsida</taxon>
        <taxon>eudicotyledons</taxon>
        <taxon>Gunneridae</taxon>
        <taxon>Pentapetalae</taxon>
        <taxon>rosids</taxon>
        <taxon>fabids</taxon>
        <taxon>Fagales</taxon>
        <taxon>Fagaceae</taxon>
        <taxon>Fagus</taxon>
    </lineage>
</organism>
<evidence type="ECO:0000256" key="6">
    <source>
        <dbReference type="ARBA" id="ARBA00022842"/>
    </source>
</evidence>
<dbReference type="InterPro" id="IPR001932">
    <property type="entry name" value="PPM-type_phosphatase-like_dom"/>
</dbReference>
<feature type="region of interest" description="Disordered" evidence="10">
    <location>
        <begin position="24"/>
        <end position="65"/>
    </location>
</feature>
<evidence type="ECO:0000256" key="1">
    <source>
        <dbReference type="ARBA" id="ARBA00001936"/>
    </source>
</evidence>
<comment type="cofactor">
    <cofactor evidence="2">
        <name>Mg(2+)</name>
        <dbReference type="ChEBI" id="CHEBI:18420"/>
    </cofactor>
</comment>
<dbReference type="FunFam" id="3.60.40.10:FF:000041">
    <property type="entry name" value="Protein phosphatase 2C 51"/>
    <property type="match status" value="1"/>
</dbReference>
<keyword evidence="8" id="KW-0464">Manganese</keyword>
<evidence type="ECO:0000313" key="12">
    <source>
        <dbReference type="EMBL" id="SPC96801.1"/>
    </source>
</evidence>